<evidence type="ECO:0000313" key="1">
    <source>
        <dbReference type="Ensembl" id="ENSOTSP00005026282.2"/>
    </source>
</evidence>
<protein>
    <submittedName>
        <fullName evidence="1">Uncharacterized protein</fullName>
    </submittedName>
</protein>
<dbReference type="Proteomes" id="UP000694402">
    <property type="component" value="Unassembled WGS sequence"/>
</dbReference>
<dbReference type="AlphaFoldDB" id="A0A8C8EXQ0"/>
<accession>A0A8C8EXQ0</accession>
<reference evidence="1" key="2">
    <citation type="submission" date="2025-09" db="UniProtKB">
        <authorList>
            <consortium name="Ensembl"/>
        </authorList>
    </citation>
    <scope>IDENTIFICATION</scope>
</reference>
<proteinExistence type="predicted"/>
<dbReference type="Ensembl" id="ENSOTST00005028380.2">
    <property type="protein sequence ID" value="ENSOTSP00005026282.2"/>
    <property type="gene ID" value="ENSOTSG00005012352.2"/>
</dbReference>
<name>A0A8C8EXQ0_ONCTS</name>
<sequence length="209" mass="23721">MFQFRSPSSTNSEDRWGAISSHMVSRAQLGTSGRSFKEQPWKTEGSCVVYCKWKTHHLTIIRRKQRSTGRTYDIVYMDPWEFPPTAYHTNKTDEAGSKDNDYFSEVNVGELLTYFLRIKDTCNLDDESESSSVSIGCCVDLYPLVKKVLTMLKHWWPDLSTSRGTNAQSMDGTNSVCDVCDIRSCFSGYRLLPVSVAMLAMVAHVKLKS</sequence>
<evidence type="ECO:0000313" key="2">
    <source>
        <dbReference type="Proteomes" id="UP000694402"/>
    </source>
</evidence>
<reference evidence="1" key="1">
    <citation type="submission" date="2025-08" db="UniProtKB">
        <authorList>
            <consortium name="Ensembl"/>
        </authorList>
    </citation>
    <scope>IDENTIFICATION</scope>
</reference>
<organism evidence="1 2">
    <name type="scientific">Oncorhynchus tshawytscha</name>
    <name type="common">Chinook salmon</name>
    <name type="synonym">Salmo tshawytscha</name>
    <dbReference type="NCBI Taxonomy" id="74940"/>
    <lineage>
        <taxon>Eukaryota</taxon>
        <taxon>Metazoa</taxon>
        <taxon>Chordata</taxon>
        <taxon>Craniata</taxon>
        <taxon>Vertebrata</taxon>
        <taxon>Euteleostomi</taxon>
        <taxon>Actinopterygii</taxon>
        <taxon>Neopterygii</taxon>
        <taxon>Teleostei</taxon>
        <taxon>Protacanthopterygii</taxon>
        <taxon>Salmoniformes</taxon>
        <taxon>Salmonidae</taxon>
        <taxon>Salmoninae</taxon>
        <taxon>Oncorhynchus</taxon>
    </lineage>
</organism>
<keyword evidence="2" id="KW-1185">Reference proteome</keyword>
<dbReference type="GeneTree" id="ENSGT01000000220674"/>